<evidence type="ECO:0000256" key="9">
    <source>
        <dbReference type="ARBA" id="ARBA00024195"/>
    </source>
</evidence>
<reference evidence="13" key="1">
    <citation type="submission" date="2022-01" db="EMBL/GenBank/DDBJ databases">
        <authorList>
            <person name="King R."/>
        </authorList>
    </citation>
    <scope>NUCLEOTIDE SEQUENCE</scope>
</reference>
<dbReference type="PANTHER" id="PTHR24260">
    <property type="match status" value="1"/>
</dbReference>
<dbReference type="SMART" id="SM00020">
    <property type="entry name" value="Tryp_SPc"/>
    <property type="match status" value="2"/>
</dbReference>
<dbReference type="EMBL" id="OU895877">
    <property type="protein sequence ID" value="CAG9797981.1"/>
    <property type="molecule type" value="Genomic_DNA"/>
</dbReference>
<organism evidence="13 14">
    <name type="scientific">Chironomus riparius</name>
    <dbReference type="NCBI Taxonomy" id="315576"/>
    <lineage>
        <taxon>Eukaryota</taxon>
        <taxon>Metazoa</taxon>
        <taxon>Ecdysozoa</taxon>
        <taxon>Arthropoda</taxon>
        <taxon>Hexapoda</taxon>
        <taxon>Insecta</taxon>
        <taxon>Pterygota</taxon>
        <taxon>Neoptera</taxon>
        <taxon>Endopterygota</taxon>
        <taxon>Diptera</taxon>
        <taxon>Nematocera</taxon>
        <taxon>Chironomoidea</taxon>
        <taxon>Chironomidae</taxon>
        <taxon>Chironominae</taxon>
        <taxon>Chironomus</taxon>
    </lineage>
</organism>
<evidence type="ECO:0000256" key="11">
    <source>
        <dbReference type="SAM" id="SignalP"/>
    </source>
</evidence>
<dbReference type="GO" id="GO:0004252">
    <property type="term" value="F:serine-type endopeptidase activity"/>
    <property type="evidence" value="ECO:0007669"/>
    <property type="project" value="InterPro"/>
</dbReference>
<feature type="region of interest" description="Disordered" evidence="10">
    <location>
        <begin position="384"/>
        <end position="404"/>
    </location>
</feature>
<dbReference type="InterPro" id="IPR018114">
    <property type="entry name" value="TRYPSIN_HIS"/>
</dbReference>
<evidence type="ECO:0000256" key="4">
    <source>
        <dbReference type="ARBA" id="ARBA00022729"/>
    </source>
</evidence>
<keyword evidence="5" id="KW-0378">Hydrolase</keyword>
<dbReference type="Gene3D" id="2.40.10.10">
    <property type="entry name" value="Trypsin-like serine proteases"/>
    <property type="match status" value="3"/>
</dbReference>
<reference evidence="13" key="2">
    <citation type="submission" date="2022-10" db="EMBL/GenBank/DDBJ databases">
        <authorList>
            <consortium name="ENA_rothamsted_submissions"/>
            <consortium name="culmorum"/>
            <person name="King R."/>
        </authorList>
    </citation>
    <scope>NUCLEOTIDE SEQUENCE</scope>
</reference>
<keyword evidence="8" id="KW-1015">Disulfide bond</keyword>
<keyword evidence="7" id="KW-0865">Zymogen</keyword>
<feature type="compositionally biased region" description="Low complexity" evidence="10">
    <location>
        <begin position="384"/>
        <end position="397"/>
    </location>
</feature>
<feature type="signal peptide" evidence="11">
    <location>
        <begin position="1"/>
        <end position="20"/>
    </location>
</feature>
<name>A0A9N9RK89_9DIPT</name>
<evidence type="ECO:0000256" key="7">
    <source>
        <dbReference type="ARBA" id="ARBA00023145"/>
    </source>
</evidence>
<evidence type="ECO:0000256" key="10">
    <source>
        <dbReference type="SAM" id="MobiDB-lite"/>
    </source>
</evidence>
<comment type="similarity">
    <text evidence="9">Belongs to the peptidase S1 family. CLIP subfamily.</text>
</comment>
<dbReference type="GO" id="GO:0005576">
    <property type="term" value="C:extracellular region"/>
    <property type="evidence" value="ECO:0007669"/>
    <property type="project" value="UniProtKB-SubCell"/>
</dbReference>
<evidence type="ECO:0000256" key="8">
    <source>
        <dbReference type="ARBA" id="ARBA00023157"/>
    </source>
</evidence>
<evidence type="ECO:0000313" key="13">
    <source>
        <dbReference type="EMBL" id="CAG9797981.1"/>
    </source>
</evidence>
<dbReference type="PROSITE" id="PS00134">
    <property type="entry name" value="TRYPSIN_HIS"/>
    <property type="match status" value="1"/>
</dbReference>
<dbReference type="InterPro" id="IPR051333">
    <property type="entry name" value="CLIP_Serine_Protease"/>
</dbReference>
<dbReference type="AlphaFoldDB" id="A0A9N9RK89"/>
<feature type="chain" id="PRO_5040231377" description="Peptidase S1 domain-containing protein" evidence="11">
    <location>
        <begin position="21"/>
        <end position="686"/>
    </location>
</feature>
<dbReference type="PRINTS" id="PR00722">
    <property type="entry name" value="CHYMOTRYPSIN"/>
</dbReference>
<keyword evidence="3" id="KW-0645">Protease</keyword>
<dbReference type="SUPFAM" id="SSF50494">
    <property type="entry name" value="Trypsin-like serine proteases"/>
    <property type="match status" value="2"/>
</dbReference>
<keyword evidence="14" id="KW-1185">Reference proteome</keyword>
<keyword evidence="6" id="KW-0720">Serine protease</keyword>
<keyword evidence="2" id="KW-0964">Secreted</keyword>
<accession>A0A9N9RK89</accession>
<protein>
    <recommendedName>
        <fullName evidence="12">Peptidase S1 domain-containing protein</fullName>
    </recommendedName>
</protein>
<dbReference type="GO" id="GO:0006508">
    <property type="term" value="P:proteolysis"/>
    <property type="evidence" value="ECO:0007669"/>
    <property type="project" value="UniProtKB-KW"/>
</dbReference>
<dbReference type="CDD" id="cd00190">
    <property type="entry name" value="Tryp_SPc"/>
    <property type="match status" value="1"/>
</dbReference>
<feature type="domain" description="Peptidase S1" evidence="12">
    <location>
        <begin position="422"/>
        <end position="671"/>
    </location>
</feature>
<evidence type="ECO:0000313" key="14">
    <source>
        <dbReference type="Proteomes" id="UP001153620"/>
    </source>
</evidence>
<gene>
    <name evidence="13" type="ORF">CHIRRI_LOCUS966</name>
</gene>
<evidence type="ECO:0000256" key="2">
    <source>
        <dbReference type="ARBA" id="ARBA00022525"/>
    </source>
</evidence>
<dbReference type="InterPro" id="IPR001314">
    <property type="entry name" value="Peptidase_S1A"/>
</dbReference>
<sequence>MKTTFVKVLFFIFLIRGIKSQNLPDGSSCQDFNGFNGICVAIRNCKVIFDKLKNNSIRREQIKVCDVVTRSICCPSEIINNNFKSNSSRLDVPVSSRSSLWDFVENESSNCGKPKMAFGTAYHGTQVKRGAYPWNVALTNSSDNSFFCGGSLVSNKLVVTAAHCIEGKGRLYFFRPRDIFVIIGAHDLEARREPSRITASVKTISVHHDWNPHVVSYDADIAIIELDDEVTFNRYIQPICIAAPNSASASITEGVIAGFGKSEHRDVENIARVISSPIHSYDFCANSSDHENLLTRRTFCGGYANGTSVCVGDSGSGLIVKHEGVYYLRGIVSASLHDTLIGCNINSYSIFTDILSFYSWITTGKDEQILFRELQEEIRRLRSKTTTTESPMTTKSSATKTDVATTSVKPSNSQWMYKNTQIVHQSKTSQANEHEFAHQAILGYDNNNPFGYGTRHDINWLCGGSLISPNFVLTAAQCLNFGFYRVPQFVKLGMNDRLQKDGKARIYSIDDVFAPGNFNPKMPDYEKFIGIVKLNASVNYGQFICSICLPNKQPDDISVIISGYPEESNDHGEAEHIFKYSLQKQPREECNQIIRSTARDQDKNFCYGTTENIAKCKVNQGSALQIVNDNRMQCIYTQIGVLTVPPQGCDSAKYGFVNIFSYIDWIKETVGGDEELNKNVCNIHLH</sequence>
<evidence type="ECO:0000256" key="5">
    <source>
        <dbReference type="ARBA" id="ARBA00022801"/>
    </source>
</evidence>
<dbReference type="InterPro" id="IPR043504">
    <property type="entry name" value="Peptidase_S1_PA_chymotrypsin"/>
</dbReference>
<evidence type="ECO:0000256" key="6">
    <source>
        <dbReference type="ARBA" id="ARBA00022825"/>
    </source>
</evidence>
<feature type="domain" description="Peptidase S1" evidence="12">
    <location>
        <begin position="121"/>
        <end position="366"/>
    </location>
</feature>
<comment type="subcellular location">
    <subcellularLocation>
        <location evidence="1">Secreted</location>
    </subcellularLocation>
</comment>
<dbReference type="FunFam" id="2.40.10.10:FF:000146">
    <property type="entry name" value="Serine protease 53"/>
    <property type="match status" value="1"/>
</dbReference>
<evidence type="ECO:0000259" key="12">
    <source>
        <dbReference type="PROSITE" id="PS50240"/>
    </source>
</evidence>
<dbReference type="Pfam" id="PF00089">
    <property type="entry name" value="Trypsin"/>
    <property type="match status" value="2"/>
</dbReference>
<dbReference type="InterPro" id="IPR001254">
    <property type="entry name" value="Trypsin_dom"/>
</dbReference>
<dbReference type="OrthoDB" id="238681at2759"/>
<dbReference type="InterPro" id="IPR009003">
    <property type="entry name" value="Peptidase_S1_PA"/>
</dbReference>
<proteinExistence type="inferred from homology"/>
<evidence type="ECO:0000256" key="3">
    <source>
        <dbReference type="ARBA" id="ARBA00022670"/>
    </source>
</evidence>
<evidence type="ECO:0000256" key="1">
    <source>
        <dbReference type="ARBA" id="ARBA00004613"/>
    </source>
</evidence>
<dbReference type="Proteomes" id="UP001153620">
    <property type="component" value="Chromosome 1"/>
</dbReference>
<keyword evidence="4 11" id="KW-0732">Signal</keyword>
<dbReference type="PROSITE" id="PS50240">
    <property type="entry name" value="TRYPSIN_DOM"/>
    <property type="match status" value="2"/>
</dbReference>
<dbReference type="PANTHER" id="PTHR24260:SF143">
    <property type="entry name" value="SERINE PROTEASE GD-LIKE PROTEIN"/>
    <property type="match status" value="1"/>
</dbReference>